<dbReference type="Gene3D" id="3.30.70.360">
    <property type="match status" value="1"/>
</dbReference>
<evidence type="ECO:0000259" key="2">
    <source>
        <dbReference type="Pfam" id="PF07687"/>
    </source>
</evidence>
<proteinExistence type="inferred from homology"/>
<dbReference type="Proteomes" id="UP000597656">
    <property type="component" value="Unassembled WGS sequence"/>
</dbReference>
<dbReference type="InterPro" id="IPR052030">
    <property type="entry name" value="Peptidase_M20/M20A_hydrolases"/>
</dbReference>
<dbReference type="Gene3D" id="3.40.630.10">
    <property type="entry name" value="Zn peptidases"/>
    <property type="match status" value="1"/>
</dbReference>
<dbReference type="NCBIfam" id="TIGR01891">
    <property type="entry name" value="amidohydrolases"/>
    <property type="match status" value="1"/>
</dbReference>
<dbReference type="InterPro" id="IPR011650">
    <property type="entry name" value="Peptidase_M20_dimer"/>
</dbReference>
<sequence length="396" mass="41428">MTFPLLPAEISARCERSLDRYRDRLTELSHAIHAHPEIAFAEHDAVRRCAEVLAGEGFRVETGVAGLDTAFRAEYGEGELVVVFCAEYDALPELGHACGHNMIAAIGVGAGLLLRDVADELGITVRVLGTPAEESGGGKLVLLGAGVFADAGLCLMAHPAPAENCAPRSLAVLDLKVRYTGRASHAAVAPHAGVNAADALTVAQVAIGLARQHFRPKQMVHGIVTHGGDSPNVIPARTEALFYLRAADLESLAELEKRVVACLQAGATATGCTADIRPDTPAYAELRHDEWLVAAYRTAAEVLGRPLHSPEAERDMPTGSTDMGNVSRVVPSIHPVLAVDCGDAVNHQPEFAAACVSASADRAVGDGALALAWAAAAAAADPVQRARLLNGVRDRA</sequence>
<dbReference type="InterPro" id="IPR036264">
    <property type="entry name" value="Bact_exopeptidase_dim_dom"/>
</dbReference>
<evidence type="ECO:0000256" key="1">
    <source>
        <dbReference type="PIRNR" id="PIRNR037226"/>
    </source>
</evidence>
<protein>
    <recommendedName>
        <fullName evidence="1">Peptidase M20 domain-containing protein 2</fullName>
    </recommendedName>
</protein>
<evidence type="ECO:0000313" key="3">
    <source>
        <dbReference type="EMBL" id="GGM73441.1"/>
    </source>
</evidence>
<name>A0ABQ2HBN0_9PSEU</name>
<dbReference type="PANTHER" id="PTHR30575:SF0">
    <property type="entry name" value="XAA-ARG DIPEPTIDASE"/>
    <property type="match status" value="1"/>
</dbReference>
<dbReference type="SUPFAM" id="SSF55031">
    <property type="entry name" value="Bacterial exopeptidase dimerisation domain"/>
    <property type="match status" value="1"/>
</dbReference>
<accession>A0ABQ2HBN0</accession>
<organism evidence="3 4">
    <name type="scientific">Lentzea pudingi</name>
    <dbReference type="NCBI Taxonomy" id="1789439"/>
    <lineage>
        <taxon>Bacteria</taxon>
        <taxon>Bacillati</taxon>
        <taxon>Actinomycetota</taxon>
        <taxon>Actinomycetes</taxon>
        <taxon>Pseudonocardiales</taxon>
        <taxon>Pseudonocardiaceae</taxon>
        <taxon>Lentzea</taxon>
    </lineage>
</organism>
<dbReference type="Pfam" id="PF01546">
    <property type="entry name" value="Peptidase_M20"/>
    <property type="match status" value="1"/>
</dbReference>
<reference evidence="4" key="1">
    <citation type="journal article" date="2019" name="Int. J. Syst. Evol. Microbiol.">
        <title>The Global Catalogue of Microorganisms (GCM) 10K type strain sequencing project: providing services to taxonomists for standard genome sequencing and annotation.</title>
        <authorList>
            <consortium name="The Broad Institute Genomics Platform"/>
            <consortium name="The Broad Institute Genome Sequencing Center for Infectious Disease"/>
            <person name="Wu L."/>
            <person name="Ma J."/>
        </authorList>
    </citation>
    <scope>NUCLEOTIDE SEQUENCE [LARGE SCALE GENOMIC DNA]</scope>
    <source>
        <strain evidence="4">CGMCC 4.7319</strain>
    </source>
</reference>
<dbReference type="PIRSF" id="PIRSF037226">
    <property type="entry name" value="Amidohydrolase_ACY1L2_prd"/>
    <property type="match status" value="1"/>
</dbReference>
<keyword evidence="4" id="KW-1185">Reference proteome</keyword>
<dbReference type="RefSeq" id="WP_189153018.1">
    <property type="nucleotide sequence ID" value="NZ_BMNC01000001.1"/>
</dbReference>
<evidence type="ECO:0000313" key="4">
    <source>
        <dbReference type="Proteomes" id="UP000597656"/>
    </source>
</evidence>
<gene>
    <name evidence="3" type="primary">amiB1</name>
    <name evidence="3" type="ORF">GCM10011609_06550</name>
</gene>
<dbReference type="EMBL" id="BMNC01000001">
    <property type="protein sequence ID" value="GGM73441.1"/>
    <property type="molecule type" value="Genomic_DNA"/>
</dbReference>
<dbReference type="InterPro" id="IPR017144">
    <property type="entry name" value="Xaa-Arg_dipeptidase"/>
</dbReference>
<feature type="domain" description="Peptidase M20 dimerisation" evidence="2">
    <location>
        <begin position="174"/>
        <end position="265"/>
    </location>
</feature>
<dbReference type="CDD" id="cd05672">
    <property type="entry name" value="M20_ACY1L2-like"/>
    <property type="match status" value="1"/>
</dbReference>
<comment type="caution">
    <text evidence="3">The sequence shown here is derived from an EMBL/GenBank/DDBJ whole genome shotgun (WGS) entry which is preliminary data.</text>
</comment>
<dbReference type="SUPFAM" id="SSF53187">
    <property type="entry name" value="Zn-dependent exopeptidases"/>
    <property type="match status" value="1"/>
</dbReference>
<comment type="similarity">
    <text evidence="1">Belongs to the peptidase M20A family.</text>
</comment>
<dbReference type="InterPro" id="IPR017439">
    <property type="entry name" value="Amidohydrolase"/>
</dbReference>
<dbReference type="InterPro" id="IPR002933">
    <property type="entry name" value="Peptidase_M20"/>
</dbReference>
<dbReference type="Pfam" id="PF07687">
    <property type="entry name" value="M20_dimer"/>
    <property type="match status" value="1"/>
</dbReference>
<dbReference type="PANTHER" id="PTHR30575">
    <property type="entry name" value="PEPTIDASE M20"/>
    <property type="match status" value="1"/>
</dbReference>